<proteinExistence type="predicted"/>
<evidence type="ECO:0000313" key="6">
    <source>
        <dbReference type="Proteomes" id="UP001226160"/>
    </source>
</evidence>
<dbReference type="Proteomes" id="UP001226160">
    <property type="component" value="Unassembled WGS sequence"/>
</dbReference>
<dbReference type="GO" id="GO:0016020">
    <property type="term" value="C:membrane"/>
    <property type="evidence" value="ECO:0007669"/>
    <property type="project" value="UniProtKB-SubCell"/>
</dbReference>
<evidence type="ECO:0000256" key="3">
    <source>
        <dbReference type="ARBA" id="ARBA00022989"/>
    </source>
</evidence>
<evidence type="ECO:0000256" key="1">
    <source>
        <dbReference type="ARBA" id="ARBA00004141"/>
    </source>
</evidence>
<dbReference type="Pfam" id="PF13564">
    <property type="entry name" value="DoxX_2"/>
    <property type="match status" value="1"/>
</dbReference>
<name>A0AAP4BTY4_9CORY</name>
<sequence>MDTQVKRGNYFLAAVLAGDAAMSIKPPKFIRDCLHGVNFPQNWWWSLIVIKSLAALGLVRGTAKNSPELTTAASTGVVAYFACAIFAHVKAKFLGKEFWLNCLGMTALSTTVLVQNRKQHR</sequence>
<comment type="subcellular location">
    <subcellularLocation>
        <location evidence="1">Membrane</location>
        <topology evidence="1">Multi-pass membrane protein</topology>
    </subcellularLocation>
</comment>
<protein>
    <submittedName>
        <fullName evidence="5">DoxX family protein</fullName>
    </submittedName>
</protein>
<keyword evidence="2" id="KW-0812">Transmembrane</keyword>
<accession>A0AAP4BTY4</accession>
<keyword evidence="4" id="KW-0472">Membrane</keyword>
<evidence type="ECO:0000256" key="4">
    <source>
        <dbReference type="ARBA" id="ARBA00023136"/>
    </source>
</evidence>
<dbReference type="AlphaFoldDB" id="A0AAP4BTY4"/>
<evidence type="ECO:0000313" key="5">
    <source>
        <dbReference type="EMBL" id="MDK4326375.1"/>
    </source>
</evidence>
<comment type="caution">
    <text evidence="5">The sequence shown here is derived from an EMBL/GenBank/DDBJ whole genome shotgun (WGS) entry which is preliminary data.</text>
</comment>
<organism evidence="5 6">
    <name type="scientific">Corynebacterium propinquum</name>
    <dbReference type="NCBI Taxonomy" id="43769"/>
    <lineage>
        <taxon>Bacteria</taxon>
        <taxon>Bacillati</taxon>
        <taxon>Actinomycetota</taxon>
        <taxon>Actinomycetes</taxon>
        <taxon>Mycobacteriales</taxon>
        <taxon>Corynebacteriaceae</taxon>
        <taxon>Corynebacterium</taxon>
    </lineage>
</organism>
<keyword evidence="3" id="KW-1133">Transmembrane helix</keyword>
<dbReference type="RefSeq" id="WP_249620005.1">
    <property type="nucleotide sequence ID" value="NZ_JASNVP010000006.1"/>
</dbReference>
<reference evidence="5" key="1">
    <citation type="submission" date="2023-05" db="EMBL/GenBank/DDBJ databases">
        <title>Metabolic capabilities are highly conserved among human nasal-associated Corynebacterium species in pangenomic analyses.</title>
        <authorList>
            <person name="Tran T.H."/>
            <person name="Roberts A.Q."/>
            <person name="Escapa I.F."/>
            <person name="Gao W."/>
            <person name="Conlan S."/>
            <person name="Kong H."/>
            <person name="Segre J.A."/>
            <person name="Kelly M.S."/>
            <person name="Lemon K.P."/>
        </authorList>
    </citation>
    <scope>NUCLEOTIDE SEQUENCE</scope>
    <source>
        <strain evidence="5">KPL2654</strain>
    </source>
</reference>
<gene>
    <name evidence="5" type="ORF">QPX54_07650</name>
</gene>
<evidence type="ECO:0000256" key="2">
    <source>
        <dbReference type="ARBA" id="ARBA00022692"/>
    </source>
</evidence>
<dbReference type="EMBL" id="JASNVP010000006">
    <property type="protein sequence ID" value="MDK4326375.1"/>
    <property type="molecule type" value="Genomic_DNA"/>
</dbReference>
<dbReference type="InterPro" id="IPR032808">
    <property type="entry name" value="DoxX"/>
</dbReference>